<evidence type="ECO:0000259" key="1">
    <source>
        <dbReference type="PROSITE" id="PS51462"/>
    </source>
</evidence>
<accession>A0A1G2U1T4</accession>
<dbReference type="InterPro" id="IPR015797">
    <property type="entry name" value="NUDIX_hydrolase-like_dom_sf"/>
</dbReference>
<proteinExistence type="predicted"/>
<dbReference type="SUPFAM" id="SSF55811">
    <property type="entry name" value="Nudix"/>
    <property type="match status" value="1"/>
</dbReference>
<dbReference type="Proteomes" id="UP000179283">
    <property type="component" value="Unassembled WGS sequence"/>
</dbReference>
<feature type="domain" description="Nudix hydrolase" evidence="1">
    <location>
        <begin position="1"/>
        <end position="126"/>
    </location>
</feature>
<dbReference type="AlphaFoldDB" id="A0A1G2U1T4"/>
<reference evidence="2 3" key="1">
    <citation type="journal article" date="2016" name="Nat. Commun.">
        <title>Thousands of microbial genomes shed light on interconnected biogeochemical processes in an aquifer system.</title>
        <authorList>
            <person name="Anantharaman K."/>
            <person name="Brown C.T."/>
            <person name="Hug L.A."/>
            <person name="Sharon I."/>
            <person name="Castelle C.J."/>
            <person name="Probst A.J."/>
            <person name="Thomas B.C."/>
            <person name="Singh A."/>
            <person name="Wilkins M.J."/>
            <person name="Karaoz U."/>
            <person name="Brodie E.L."/>
            <person name="Williams K.H."/>
            <person name="Hubbard S.S."/>
            <person name="Banfield J.F."/>
        </authorList>
    </citation>
    <scope>NUCLEOTIDE SEQUENCE [LARGE SCALE GENOMIC DNA]</scope>
</reference>
<dbReference type="PROSITE" id="PS51462">
    <property type="entry name" value="NUDIX"/>
    <property type="match status" value="1"/>
</dbReference>
<organism evidence="2 3">
    <name type="scientific">Candidatus Zambryskibacteria bacterium RIFCSPLOWO2_01_FULL_43_17</name>
    <dbReference type="NCBI Taxonomy" id="1802760"/>
    <lineage>
        <taxon>Bacteria</taxon>
        <taxon>Candidatus Zambryskiibacteriota</taxon>
    </lineage>
</organism>
<evidence type="ECO:0000313" key="3">
    <source>
        <dbReference type="Proteomes" id="UP000179283"/>
    </source>
</evidence>
<evidence type="ECO:0000313" key="2">
    <source>
        <dbReference type="EMBL" id="OHB03476.1"/>
    </source>
</evidence>
<sequence>MDEIDGERVYLVFEYDSGKGVQVKFPAGTNNDHPGEEILLTLDRETHEETGLTSRNPQLVHKDERSRGHVKFFFISHFRECDGELRKEERVDDDGDRQSPPFWRTAKELMVDPKDGGLFYTHRKALEEAEKVSV</sequence>
<gene>
    <name evidence="2" type="ORF">A2920_02270</name>
</gene>
<name>A0A1G2U1T4_9BACT</name>
<protein>
    <recommendedName>
        <fullName evidence="1">Nudix hydrolase domain-containing protein</fullName>
    </recommendedName>
</protein>
<dbReference type="CDD" id="cd02883">
    <property type="entry name" value="NUDIX_Hydrolase"/>
    <property type="match status" value="1"/>
</dbReference>
<dbReference type="InterPro" id="IPR000086">
    <property type="entry name" value="NUDIX_hydrolase_dom"/>
</dbReference>
<dbReference type="EMBL" id="MHWD01000021">
    <property type="protein sequence ID" value="OHB03476.1"/>
    <property type="molecule type" value="Genomic_DNA"/>
</dbReference>
<dbReference type="Gene3D" id="3.90.79.10">
    <property type="entry name" value="Nucleoside Triphosphate Pyrophosphohydrolase"/>
    <property type="match status" value="1"/>
</dbReference>
<comment type="caution">
    <text evidence="2">The sequence shown here is derived from an EMBL/GenBank/DDBJ whole genome shotgun (WGS) entry which is preliminary data.</text>
</comment>